<dbReference type="EMBL" id="MN739882">
    <property type="protein sequence ID" value="QHT75805.1"/>
    <property type="molecule type" value="Genomic_DNA"/>
</dbReference>
<dbReference type="GO" id="GO:0005576">
    <property type="term" value="C:extracellular region"/>
    <property type="evidence" value="ECO:0007669"/>
    <property type="project" value="InterPro"/>
</dbReference>
<evidence type="ECO:0000259" key="1">
    <source>
        <dbReference type="Pfam" id="PF03496"/>
    </source>
</evidence>
<organism evidence="2">
    <name type="scientific">viral metagenome</name>
    <dbReference type="NCBI Taxonomy" id="1070528"/>
    <lineage>
        <taxon>unclassified sequences</taxon>
        <taxon>metagenomes</taxon>
        <taxon>organismal metagenomes</taxon>
    </lineage>
</organism>
<proteinExistence type="predicted"/>
<dbReference type="SUPFAM" id="SSF56399">
    <property type="entry name" value="ADP-ribosylation"/>
    <property type="match status" value="1"/>
</dbReference>
<dbReference type="AlphaFoldDB" id="A0A6C0H6M3"/>
<dbReference type="Pfam" id="PF03496">
    <property type="entry name" value="ADPrib_exo_Tox"/>
    <property type="match status" value="1"/>
</dbReference>
<dbReference type="Gene3D" id="3.90.176.10">
    <property type="entry name" value="Toxin ADP-ribosyltransferase, Chain A, domain 1"/>
    <property type="match status" value="1"/>
</dbReference>
<accession>A0A6C0H6M3</accession>
<protein>
    <recommendedName>
        <fullName evidence="1">ADP ribosyltransferase domain-containing protein</fullName>
    </recommendedName>
</protein>
<dbReference type="InterPro" id="IPR003540">
    <property type="entry name" value="ADP-ribosyltransferase"/>
</dbReference>
<reference evidence="2" key="1">
    <citation type="journal article" date="2020" name="Nature">
        <title>Giant virus diversity and host interactions through global metagenomics.</title>
        <authorList>
            <person name="Schulz F."/>
            <person name="Roux S."/>
            <person name="Paez-Espino D."/>
            <person name="Jungbluth S."/>
            <person name="Walsh D.A."/>
            <person name="Denef V.J."/>
            <person name="McMahon K.D."/>
            <person name="Konstantinidis K.T."/>
            <person name="Eloe-Fadrosh E.A."/>
            <person name="Kyrpides N.C."/>
            <person name="Woyke T."/>
        </authorList>
    </citation>
    <scope>NUCLEOTIDE SEQUENCE</scope>
    <source>
        <strain evidence="2">GVMAG-M-3300023179-71</strain>
    </source>
</reference>
<feature type="domain" description="ADP ribosyltransferase" evidence="1">
    <location>
        <begin position="148"/>
        <end position="291"/>
    </location>
</feature>
<sequence>MNKIIKINGINNRIISLSINKIKQINDLNTILECKYTTVKHNLSFYQTIKSDEYLLLDELIGIIRMDDIKKILENLDKTNYYFKKVKSIYGVSKFMVINNQIINEKRMNNYSESIYKNAFKKEFKNIFSEIAYNLFGWKIGYKKYLKYTDYLFFYINDLLSEKNEYKKLYDRDELLKIINEMDKMFMIAPLSENKMVVYRGYQFNPKKQILNETFFLNNIKLGIEKRFISTSLDKNIGYDFMLMYDNKSGCCFTVFHLDDGIPFINCSKMSYYEKEYEILLPRDLELKYLGYEENFVINSEISVTAYHIQVSLTRVLKKKYKKSEKCVKYNIYELKEMD</sequence>
<evidence type="ECO:0000313" key="2">
    <source>
        <dbReference type="EMBL" id="QHT75805.1"/>
    </source>
</evidence>
<name>A0A6C0H6M3_9ZZZZ</name>